<comment type="caution">
    <text evidence="1">The sequence shown here is derived from an EMBL/GenBank/DDBJ whole genome shotgun (WGS) entry which is preliminary data.</text>
</comment>
<accession>A0A7W7YK83</accession>
<organism evidence="1 2">
    <name type="scientific">Prosthecobacter dejongeii</name>
    <dbReference type="NCBI Taxonomy" id="48465"/>
    <lineage>
        <taxon>Bacteria</taxon>
        <taxon>Pseudomonadati</taxon>
        <taxon>Verrucomicrobiota</taxon>
        <taxon>Verrucomicrobiia</taxon>
        <taxon>Verrucomicrobiales</taxon>
        <taxon>Verrucomicrobiaceae</taxon>
        <taxon>Prosthecobacter</taxon>
    </lineage>
</organism>
<dbReference type="AlphaFoldDB" id="A0A7W7YK83"/>
<protein>
    <submittedName>
        <fullName evidence="1">Uncharacterized protein</fullName>
    </submittedName>
</protein>
<proteinExistence type="predicted"/>
<keyword evidence="2" id="KW-1185">Reference proteome</keyword>
<dbReference type="Proteomes" id="UP000534294">
    <property type="component" value="Unassembled WGS sequence"/>
</dbReference>
<dbReference type="EMBL" id="JACHIF010000003">
    <property type="protein sequence ID" value="MBB5037597.1"/>
    <property type="molecule type" value="Genomic_DNA"/>
</dbReference>
<gene>
    <name evidence="1" type="ORF">HNQ64_001846</name>
</gene>
<sequence>MRRDEAVVVALAFKLPSSEGILELRQPPLSGVT</sequence>
<reference evidence="1 2" key="1">
    <citation type="submission" date="2020-08" db="EMBL/GenBank/DDBJ databases">
        <title>Genomic Encyclopedia of Type Strains, Phase IV (KMG-IV): sequencing the most valuable type-strain genomes for metagenomic binning, comparative biology and taxonomic classification.</title>
        <authorList>
            <person name="Goeker M."/>
        </authorList>
    </citation>
    <scope>NUCLEOTIDE SEQUENCE [LARGE SCALE GENOMIC DNA]</scope>
    <source>
        <strain evidence="1 2">DSM 12251</strain>
    </source>
</reference>
<evidence type="ECO:0000313" key="1">
    <source>
        <dbReference type="EMBL" id="MBB5037597.1"/>
    </source>
</evidence>
<name>A0A7W7YK83_9BACT</name>
<evidence type="ECO:0000313" key="2">
    <source>
        <dbReference type="Proteomes" id="UP000534294"/>
    </source>
</evidence>